<organism evidence="2 3">
    <name type="scientific">Trapa incisa</name>
    <dbReference type="NCBI Taxonomy" id="236973"/>
    <lineage>
        <taxon>Eukaryota</taxon>
        <taxon>Viridiplantae</taxon>
        <taxon>Streptophyta</taxon>
        <taxon>Embryophyta</taxon>
        <taxon>Tracheophyta</taxon>
        <taxon>Spermatophyta</taxon>
        <taxon>Magnoliopsida</taxon>
        <taxon>eudicotyledons</taxon>
        <taxon>Gunneridae</taxon>
        <taxon>Pentapetalae</taxon>
        <taxon>rosids</taxon>
        <taxon>malvids</taxon>
        <taxon>Myrtales</taxon>
        <taxon>Lythraceae</taxon>
        <taxon>Trapa</taxon>
    </lineage>
</organism>
<feature type="region of interest" description="Disordered" evidence="1">
    <location>
        <begin position="82"/>
        <end position="150"/>
    </location>
</feature>
<evidence type="ECO:0008006" key="4">
    <source>
        <dbReference type="Google" id="ProtNLM"/>
    </source>
</evidence>
<accession>A0AAN7JVW1</accession>
<name>A0AAN7JVW1_9MYRT</name>
<reference evidence="2 3" key="1">
    <citation type="journal article" date="2023" name="Hortic Res">
        <title>Pangenome of water caltrop reveals structural variations and asymmetric subgenome divergence after allopolyploidization.</title>
        <authorList>
            <person name="Zhang X."/>
            <person name="Chen Y."/>
            <person name="Wang L."/>
            <person name="Yuan Y."/>
            <person name="Fang M."/>
            <person name="Shi L."/>
            <person name="Lu R."/>
            <person name="Comes H.P."/>
            <person name="Ma Y."/>
            <person name="Chen Y."/>
            <person name="Huang G."/>
            <person name="Zhou Y."/>
            <person name="Zheng Z."/>
            <person name="Qiu Y."/>
        </authorList>
    </citation>
    <scope>NUCLEOTIDE SEQUENCE [LARGE SCALE GENOMIC DNA]</scope>
    <source>
        <tissue evidence="2">Roots</tissue>
    </source>
</reference>
<dbReference type="PANTHER" id="PTHR33416:SF18">
    <property type="entry name" value="NUCLEOPORIN-LIKE PROTEIN"/>
    <property type="match status" value="1"/>
</dbReference>
<feature type="compositionally biased region" description="Low complexity" evidence="1">
    <location>
        <begin position="82"/>
        <end position="95"/>
    </location>
</feature>
<feature type="region of interest" description="Disordered" evidence="1">
    <location>
        <begin position="184"/>
        <end position="210"/>
    </location>
</feature>
<gene>
    <name evidence="2" type="ORF">SAY87_008491</name>
</gene>
<dbReference type="Proteomes" id="UP001345219">
    <property type="component" value="Chromosome 8"/>
</dbReference>
<feature type="compositionally biased region" description="Basic residues" evidence="1">
    <location>
        <begin position="23"/>
        <end position="33"/>
    </location>
</feature>
<feature type="compositionally biased region" description="Polar residues" evidence="1">
    <location>
        <begin position="566"/>
        <end position="577"/>
    </location>
</feature>
<feature type="compositionally biased region" description="Basic and acidic residues" evidence="1">
    <location>
        <begin position="134"/>
        <end position="148"/>
    </location>
</feature>
<dbReference type="GO" id="GO:0005635">
    <property type="term" value="C:nuclear envelope"/>
    <property type="evidence" value="ECO:0007669"/>
    <property type="project" value="TreeGrafter"/>
</dbReference>
<evidence type="ECO:0000313" key="2">
    <source>
        <dbReference type="EMBL" id="KAK4754734.1"/>
    </source>
</evidence>
<feature type="region of interest" description="Disordered" evidence="1">
    <location>
        <begin position="645"/>
        <end position="664"/>
    </location>
</feature>
<sequence>MDNGGRETAPQEYPETSRGAGGKMRRPLTRKSRITPYARPPLNQSHTPLAIRGVSGGWLLKIVDPAYRLIGAGATRLLPSLFSRSPSIDSPAPSSADEDNGAAEQEDYDEIGQDISDLPLTRPTQSENAESVEDDSKCDGPIDARKQDTYTGLENDDGILEIEQLIRGKMFSRNEVDRLMEILNSKTVGPPENEGRDKQPAANEQEVRGPATEQYLAGKLEEKIEVLNKAAREDLMPLTKSNLSNEIGASPVDIARAYMGHRMSEIRHSSVTTDVGDDRALIPVDGCPSKSYVASCSRNSSIRWPGATVPDHYLTPQSQRSRYGRHDFRRTPYSRSIHSLSKSKMFQIGNDGNRSSGTESPLMKQSPSVANQQTASRSDILDGDYGSGGPVRHGRHKFAIGTPKKFVSFPLADPSWRENNLSSASLPAYRKGTDAGRIGNLLGPQLDDDRLQSLDIGVPTVPRHSSQMARKILEHLDRNYPTPKDKHAELKLATSWRKDMPRDLISVGGALASSANREKCENVDAANLHELRGTPSSKLQSERNTIRIADAVGKRTSASDVDLRSSIPTTGANAESSNEVSKLALTAMNVQSQNVIKKPPLSTTGKAGLPSISTQKPEFRSAFSLGNSSGFTFPVSADAALFPEPPTPSLTPPPSVANSHHMPKGEASIPSFTFGGLNKPVPALVFSFPSTSSSPVLVDTADLKFNFGSGERRVSFASIARDGVCC</sequence>
<feature type="compositionally biased region" description="Pro residues" evidence="1">
    <location>
        <begin position="645"/>
        <end position="655"/>
    </location>
</feature>
<proteinExistence type="predicted"/>
<keyword evidence="3" id="KW-1185">Reference proteome</keyword>
<protein>
    <recommendedName>
        <fullName evidence="4">Nuclear pore complex protein NUP1</fullName>
    </recommendedName>
</protein>
<dbReference type="EMBL" id="JAXIOK010000014">
    <property type="protein sequence ID" value="KAK4754734.1"/>
    <property type="molecule type" value="Genomic_DNA"/>
</dbReference>
<evidence type="ECO:0000313" key="3">
    <source>
        <dbReference type="Proteomes" id="UP001345219"/>
    </source>
</evidence>
<feature type="compositionally biased region" description="Acidic residues" evidence="1">
    <location>
        <begin position="96"/>
        <end position="112"/>
    </location>
</feature>
<feature type="region of interest" description="Disordered" evidence="1">
    <location>
        <begin position="554"/>
        <end position="577"/>
    </location>
</feature>
<comment type="caution">
    <text evidence="2">The sequence shown here is derived from an EMBL/GenBank/DDBJ whole genome shotgun (WGS) entry which is preliminary data.</text>
</comment>
<feature type="region of interest" description="Disordered" evidence="1">
    <location>
        <begin position="1"/>
        <end position="49"/>
    </location>
</feature>
<dbReference type="GO" id="GO:0071763">
    <property type="term" value="P:nuclear membrane organization"/>
    <property type="evidence" value="ECO:0007669"/>
    <property type="project" value="TreeGrafter"/>
</dbReference>
<dbReference type="PANTHER" id="PTHR33416">
    <property type="entry name" value="NUCLEAR PORE COMPLEX PROTEIN NUP1"/>
    <property type="match status" value="1"/>
</dbReference>
<feature type="compositionally biased region" description="Polar residues" evidence="1">
    <location>
        <begin position="339"/>
        <end position="377"/>
    </location>
</feature>
<evidence type="ECO:0000256" key="1">
    <source>
        <dbReference type="SAM" id="MobiDB-lite"/>
    </source>
</evidence>
<dbReference type="AlphaFoldDB" id="A0AAN7JVW1"/>
<feature type="region of interest" description="Disordered" evidence="1">
    <location>
        <begin position="339"/>
        <end position="389"/>
    </location>
</feature>